<keyword evidence="1" id="KW-0863">Zinc-finger</keyword>
<keyword evidence="4" id="KW-1185">Reference proteome</keyword>
<dbReference type="AlphaFoldDB" id="A0ABD0K2A1"/>
<dbReference type="InterPro" id="IPR013087">
    <property type="entry name" value="Znf_C2H2_type"/>
</dbReference>
<keyword evidence="1" id="KW-0479">Metal-binding</keyword>
<dbReference type="InterPro" id="IPR036236">
    <property type="entry name" value="Znf_C2H2_sf"/>
</dbReference>
<dbReference type="SUPFAM" id="SSF57667">
    <property type="entry name" value="beta-beta-alpha zinc fingers"/>
    <property type="match status" value="1"/>
</dbReference>
<protein>
    <recommendedName>
        <fullName evidence="2">C2H2-type domain-containing protein</fullName>
    </recommendedName>
</protein>
<organism evidence="3 4">
    <name type="scientific">Batillaria attramentaria</name>
    <dbReference type="NCBI Taxonomy" id="370345"/>
    <lineage>
        <taxon>Eukaryota</taxon>
        <taxon>Metazoa</taxon>
        <taxon>Spiralia</taxon>
        <taxon>Lophotrochozoa</taxon>
        <taxon>Mollusca</taxon>
        <taxon>Gastropoda</taxon>
        <taxon>Caenogastropoda</taxon>
        <taxon>Sorbeoconcha</taxon>
        <taxon>Cerithioidea</taxon>
        <taxon>Batillariidae</taxon>
        <taxon>Batillaria</taxon>
    </lineage>
</organism>
<name>A0ABD0K2A1_9CAEN</name>
<dbReference type="EMBL" id="JACVVK020000265">
    <property type="protein sequence ID" value="KAK7481197.1"/>
    <property type="molecule type" value="Genomic_DNA"/>
</dbReference>
<dbReference type="SMART" id="SM00355">
    <property type="entry name" value="ZnF_C2H2"/>
    <property type="match status" value="2"/>
</dbReference>
<accession>A0ABD0K2A1</accession>
<reference evidence="3 4" key="1">
    <citation type="journal article" date="2023" name="Sci. Data">
        <title>Genome assembly of the Korean intertidal mud-creeper Batillaria attramentaria.</title>
        <authorList>
            <person name="Patra A.K."/>
            <person name="Ho P.T."/>
            <person name="Jun S."/>
            <person name="Lee S.J."/>
            <person name="Kim Y."/>
            <person name="Won Y.J."/>
        </authorList>
    </citation>
    <scope>NUCLEOTIDE SEQUENCE [LARGE SCALE GENOMIC DNA]</scope>
    <source>
        <tissue evidence="3">Foot muscle</tissue>
    </source>
</reference>
<dbReference type="PROSITE" id="PS00028">
    <property type="entry name" value="ZINC_FINGER_C2H2_1"/>
    <property type="match status" value="1"/>
</dbReference>
<proteinExistence type="predicted"/>
<feature type="domain" description="C2H2-type" evidence="2">
    <location>
        <begin position="61"/>
        <end position="84"/>
    </location>
</feature>
<dbReference type="GO" id="GO:0008270">
    <property type="term" value="F:zinc ion binding"/>
    <property type="evidence" value="ECO:0007669"/>
    <property type="project" value="UniProtKB-KW"/>
</dbReference>
<comment type="caution">
    <text evidence="3">The sequence shown here is derived from an EMBL/GenBank/DDBJ whole genome shotgun (WGS) entry which is preliminary data.</text>
</comment>
<dbReference type="Pfam" id="PF00096">
    <property type="entry name" value="zf-C2H2"/>
    <property type="match status" value="1"/>
</dbReference>
<gene>
    <name evidence="3" type="ORF">BaRGS_00027457</name>
</gene>
<keyword evidence="1" id="KW-0862">Zinc</keyword>
<evidence type="ECO:0000313" key="4">
    <source>
        <dbReference type="Proteomes" id="UP001519460"/>
    </source>
</evidence>
<dbReference type="Proteomes" id="UP001519460">
    <property type="component" value="Unassembled WGS sequence"/>
</dbReference>
<dbReference type="Gene3D" id="3.30.160.60">
    <property type="entry name" value="Classic Zinc Finger"/>
    <property type="match status" value="1"/>
</dbReference>
<dbReference type="PROSITE" id="PS50157">
    <property type="entry name" value="ZINC_FINGER_C2H2_2"/>
    <property type="match status" value="1"/>
</dbReference>
<evidence type="ECO:0000256" key="1">
    <source>
        <dbReference type="PROSITE-ProRule" id="PRU00042"/>
    </source>
</evidence>
<sequence length="91" mass="10215">MAYSDTGPYYSTGYGQASNAGEVPPTTTATKPHVCARCGRQYAHARGLIRHRKQCEGRYDITCLVCGKMFTRTDKYKQHMNNKHPEAVVTM</sequence>
<evidence type="ECO:0000259" key="2">
    <source>
        <dbReference type="PROSITE" id="PS50157"/>
    </source>
</evidence>
<evidence type="ECO:0000313" key="3">
    <source>
        <dbReference type="EMBL" id="KAK7481197.1"/>
    </source>
</evidence>